<evidence type="ECO:0000259" key="6">
    <source>
        <dbReference type="PROSITE" id="PS50119"/>
    </source>
</evidence>
<dbReference type="Ensembl" id="ENSEBUT00000005805.1">
    <property type="protein sequence ID" value="ENSEBUP00000005367.1"/>
    <property type="gene ID" value="ENSEBUG00000003657.1"/>
</dbReference>
<dbReference type="SUPFAM" id="SSF49899">
    <property type="entry name" value="Concanavalin A-like lectins/glucanases"/>
    <property type="match status" value="1"/>
</dbReference>
<dbReference type="InterPro" id="IPR051051">
    <property type="entry name" value="E3_ubiq-ligase_TRIM/RNF"/>
</dbReference>
<organism evidence="9 10">
    <name type="scientific">Eptatretus burgeri</name>
    <name type="common">Inshore hagfish</name>
    <dbReference type="NCBI Taxonomy" id="7764"/>
    <lineage>
        <taxon>Eukaryota</taxon>
        <taxon>Metazoa</taxon>
        <taxon>Chordata</taxon>
        <taxon>Craniata</taxon>
        <taxon>Vertebrata</taxon>
        <taxon>Cyclostomata</taxon>
        <taxon>Myxini</taxon>
        <taxon>Myxiniformes</taxon>
        <taxon>Myxinidae</taxon>
        <taxon>Eptatretinae</taxon>
        <taxon>Eptatretus</taxon>
    </lineage>
</organism>
<dbReference type="PROSITE" id="PS50188">
    <property type="entry name" value="B302_SPRY"/>
    <property type="match status" value="1"/>
</dbReference>
<dbReference type="Proteomes" id="UP000694388">
    <property type="component" value="Unplaced"/>
</dbReference>
<keyword evidence="5" id="KW-0175">Coiled coil</keyword>
<evidence type="ECO:0000256" key="4">
    <source>
        <dbReference type="PROSITE-ProRule" id="PRU00024"/>
    </source>
</evidence>
<dbReference type="CDD" id="cd01671">
    <property type="entry name" value="CARD"/>
    <property type="match status" value="1"/>
</dbReference>
<dbReference type="PANTHER" id="PTHR25465">
    <property type="entry name" value="B-BOX DOMAIN CONTAINING"/>
    <property type="match status" value="1"/>
</dbReference>
<evidence type="ECO:0000256" key="1">
    <source>
        <dbReference type="ARBA" id="ARBA00022723"/>
    </source>
</evidence>
<dbReference type="InterPro" id="IPR001870">
    <property type="entry name" value="B30.2/SPRY"/>
</dbReference>
<dbReference type="Pfam" id="PF00643">
    <property type="entry name" value="zf-B_box"/>
    <property type="match status" value="1"/>
</dbReference>
<dbReference type="InterPro" id="IPR003879">
    <property type="entry name" value="Butyrophylin_SPRY"/>
</dbReference>
<dbReference type="Pfam" id="PF13765">
    <property type="entry name" value="PRY"/>
    <property type="match status" value="1"/>
</dbReference>
<sequence>MSSGEKNNFVNILSQNRPNIIDALLHGPQKAFDEAGGRELFDREDLDRITSKESKADKIRECLEIIEGKGEDHSRTFVEILHELRVQGIYPRLESWTNVFISESTDRLCEICKQEAVKLCVPCEILCCEQHLKPHREKKHRLVEPGIKVEEFICADHRKSIELYCMDDWILMCSICMTQQLGQHQNHNVVDVETAQAKLKGILAEKLPHILMTIQNLVSQLQQIEQEEEQTQHSGSDVNDMLEGKRRQLCQLVNESVDLIKSHINKRKMEKLSLLGKQREKLEQQMESLRQAQSTLQTAIHKLEGISFLQGYNDLRKRLKSISDFKFMKRATPSMLDFSKEEKNLDSLIELNKDLLKKIENEPVEQRELANLDQNSMRILYGRSPSMDLNSAHPRILISQDLTTAMQTSTVHPYPEHPDRFDSWDQVLSSESFSSGRHYWEVDVSLSRWFRIGVALNSMGRKRGGNESGLGRNPKSWCVRKFNNKYTAFHNDHETPLSLSGDPERFGFLLDCEVGELRCFADSQFLHVFRANFMDPVKPAIGIGSGKYLVSGFWSVGSGSVRFCSL</sequence>
<dbReference type="Gene3D" id="1.10.533.10">
    <property type="entry name" value="Death Domain, Fas"/>
    <property type="match status" value="1"/>
</dbReference>
<dbReference type="Pfam" id="PF00622">
    <property type="entry name" value="SPRY"/>
    <property type="match status" value="1"/>
</dbReference>
<dbReference type="AlphaFoldDB" id="A0A8C4PYN7"/>
<dbReference type="InterPro" id="IPR001315">
    <property type="entry name" value="CARD"/>
</dbReference>
<dbReference type="GO" id="GO:0042981">
    <property type="term" value="P:regulation of apoptotic process"/>
    <property type="evidence" value="ECO:0007669"/>
    <property type="project" value="InterPro"/>
</dbReference>
<protein>
    <submittedName>
        <fullName evidence="9">Uncharacterized protein</fullName>
    </submittedName>
</protein>
<keyword evidence="2 4" id="KW-0863">Zinc-finger</keyword>
<dbReference type="InterPro" id="IPR006574">
    <property type="entry name" value="PRY"/>
</dbReference>
<dbReference type="CDD" id="cd19769">
    <property type="entry name" value="Bbox2_TRIM16-like"/>
    <property type="match status" value="1"/>
</dbReference>
<evidence type="ECO:0000259" key="7">
    <source>
        <dbReference type="PROSITE" id="PS50188"/>
    </source>
</evidence>
<dbReference type="PANTHER" id="PTHR25465:SF11">
    <property type="entry name" value="TRIPARTITE MOTIF CONTAINING 14"/>
    <property type="match status" value="1"/>
</dbReference>
<proteinExistence type="predicted"/>
<dbReference type="GeneTree" id="ENSGT00940000154294"/>
<name>A0A8C4PYN7_EPTBU</name>
<evidence type="ECO:0000256" key="3">
    <source>
        <dbReference type="ARBA" id="ARBA00022833"/>
    </source>
</evidence>
<feature type="domain" description="CARD" evidence="8">
    <location>
        <begin position="5"/>
        <end position="83"/>
    </location>
</feature>
<keyword evidence="3" id="KW-0862">Zinc</keyword>
<dbReference type="Gene3D" id="2.60.120.920">
    <property type="match status" value="1"/>
</dbReference>
<dbReference type="PROSITE" id="PS50209">
    <property type="entry name" value="CARD"/>
    <property type="match status" value="1"/>
</dbReference>
<evidence type="ECO:0000256" key="2">
    <source>
        <dbReference type="ARBA" id="ARBA00022771"/>
    </source>
</evidence>
<keyword evidence="10" id="KW-1185">Reference proteome</keyword>
<evidence type="ECO:0000313" key="10">
    <source>
        <dbReference type="Proteomes" id="UP000694388"/>
    </source>
</evidence>
<evidence type="ECO:0000256" key="5">
    <source>
        <dbReference type="SAM" id="Coils"/>
    </source>
</evidence>
<feature type="domain" description="B30.2/SPRY" evidence="7">
    <location>
        <begin position="365"/>
        <end position="558"/>
    </location>
</feature>
<evidence type="ECO:0000313" key="9">
    <source>
        <dbReference type="Ensembl" id="ENSEBUP00000005354.1"/>
    </source>
</evidence>
<dbReference type="GO" id="GO:0008270">
    <property type="term" value="F:zinc ion binding"/>
    <property type="evidence" value="ECO:0007669"/>
    <property type="project" value="UniProtKB-KW"/>
</dbReference>
<dbReference type="SMART" id="SM00449">
    <property type="entry name" value="SPRY"/>
    <property type="match status" value="1"/>
</dbReference>
<dbReference type="PRINTS" id="PR01407">
    <property type="entry name" value="BUTYPHLNCDUF"/>
</dbReference>
<dbReference type="InterPro" id="IPR013320">
    <property type="entry name" value="ConA-like_dom_sf"/>
</dbReference>
<dbReference type="GO" id="GO:0005737">
    <property type="term" value="C:cytoplasm"/>
    <property type="evidence" value="ECO:0007669"/>
    <property type="project" value="UniProtKB-ARBA"/>
</dbReference>
<feature type="coiled-coil region" evidence="5">
    <location>
        <begin position="265"/>
        <end position="302"/>
    </location>
</feature>
<dbReference type="Gene3D" id="4.10.830.40">
    <property type="match status" value="1"/>
</dbReference>
<dbReference type="Ensembl" id="ENSEBUT00000005792.1">
    <property type="protein sequence ID" value="ENSEBUP00000005354.1"/>
    <property type="gene ID" value="ENSEBUG00000003657.1"/>
</dbReference>
<dbReference type="InterPro" id="IPR011029">
    <property type="entry name" value="DEATH-like_dom_sf"/>
</dbReference>
<feature type="domain" description="B box-type" evidence="6">
    <location>
        <begin position="149"/>
        <end position="192"/>
    </location>
</feature>
<dbReference type="InterPro" id="IPR003877">
    <property type="entry name" value="SPRY_dom"/>
</dbReference>
<dbReference type="SUPFAM" id="SSF57845">
    <property type="entry name" value="B-box zinc-binding domain"/>
    <property type="match status" value="1"/>
</dbReference>
<dbReference type="PROSITE" id="PS50119">
    <property type="entry name" value="ZF_BBOX"/>
    <property type="match status" value="1"/>
</dbReference>
<reference evidence="9" key="1">
    <citation type="submission" date="2025-05" db="UniProtKB">
        <authorList>
            <consortium name="Ensembl"/>
        </authorList>
    </citation>
    <scope>IDENTIFICATION</scope>
</reference>
<dbReference type="Gene3D" id="3.30.160.60">
    <property type="entry name" value="Classic Zinc Finger"/>
    <property type="match status" value="1"/>
</dbReference>
<dbReference type="InterPro" id="IPR043136">
    <property type="entry name" value="B30.2/SPRY_sf"/>
</dbReference>
<evidence type="ECO:0000259" key="8">
    <source>
        <dbReference type="PROSITE" id="PS50209"/>
    </source>
</evidence>
<dbReference type="SUPFAM" id="SSF47986">
    <property type="entry name" value="DEATH domain"/>
    <property type="match status" value="1"/>
</dbReference>
<dbReference type="InterPro" id="IPR000315">
    <property type="entry name" value="Znf_B-box"/>
</dbReference>
<keyword evidence="1" id="KW-0479">Metal-binding</keyword>
<dbReference type="SMART" id="SM00589">
    <property type="entry name" value="PRY"/>
    <property type="match status" value="1"/>
</dbReference>
<accession>A0A8C4PYN7</accession>